<dbReference type="EMBL" id="CM047580">
    <property type="protein sequence ID" value="KAI9923196.1"/>
    <property type="molecule type" value="Genomic_DNA"/>
</dbReference>
<keyword evidence="2" id="KW-1185">Reference proteome</keyword>
<proteinExistence type="predicted"/>
<evidence type="ECO:0000313" key="1">
    <source>
        <dbReference type="EMBL" id="KAI9923196.1"/>
    </source>
</evidence>
<sequence>MKPLVRRSLQPELHAAANTGRVKPESTNTQYTTKIDLMRTEVLQLRHQADATANMEAEMIKLPADLARIMSTQPQLQTELADLRDKANTTPQLFAEIEHRKAPPRPMVQILDYLKYVAHLMTGNHYLLLLENFCESAYPDLASTLIARIDQSNTEFYRRLTVYSPS</sequence>
<organism evidence="1 2">
    <name type="scientific">Peronosclerospora sorghi</name>
    <dbReference type="NCBI Taxonomy" id="230839"/>
    <lineage>
        <taxon>Eukaryota</taxon>
        <taxon>Sar</taxon>
        <taxon>Stramenopiles</taxon>
        <taxon>Oomycota</taxon>
        <taxon>Peronosporomycetes</taxon>
        <taxon>Peronosporales</taxon>
        <taxon>Peronosporaceae</taxon>
        <taxon>Peronosclerospora</taxon>
    </lineage>
</organism>
<protein>
    <submittedName>
        <fullName evidence="1">Uncharacterized protein</fullName>
    </submittedName>
</protein>
<reference evidence="1 2" key="1">
    <citation type="journal article" date="2022" name="bioRxiv">
        <title>The genome of the oomycete Peronosclerospora sorghi, a cosmopolitan pathogen of maize and sorghum, is inflated with dispersed pseudogenes.</title>
        <authorList>
            <person name="Fletcher K."/>
            <person name="Martin F."/>
            <person name="Isakeit T."/>
            <person name="Cavanaugh K."/>
            <person name="Magill C."/>
            <person name="Michelmore R."/>
        </authorList>
    </citation>
    <scope>NUCLEOTIDE SEQUENCE [LARGE SCALE GENOMIC DNA]</scope>
    <source>
        <strain evidence="1">P6</strain>
    </source>
</reference>
<gene>
    <name evidence="1" type="ORF">PsorP6_001096</name>
</gene>
<comment type="caution">
    <text evidence="1">The sequence shown here is derived from an EMBL/GenBank/DDBJ whole genome shotgun (WGS) entry which is preliminary data.</text>
</comment>
<accession>A0ACC0WZR6</accession>
<name>A0ACC0WZR6_9STRA</name>
<evidence type="ECO:0000313" key="2">
    <source>
        <dbReference type="Proteomes" id="UP001163321"/>
    </source>
</evidence>
<dbReference type="Proteomes" id="UP001163321">
    <property type="component" value="Chromosome 1"/>
</dbReference>